<feature type="transmembrane region" description="Helical" evidence="8">
    <location>
        <begin position="1389"/>
        <end position="1409"/>
    </location>
</feature>
<feature type="domain" description="P-type ATPase N-terminal" evidence="9">
    <location>
        <begin position="24"/>
        <end position="73"/>
    </location>
</feature>
<dbReference type="SUPFAM" id="SSF81660">
    <property type="entry name" value="Metal cation-transporting ATPase, ATP-binding domain N"/>
    <property type="match status" value="1"/>
</dbReference>
<dbReference type="InterPro" id="IPR018303">
    <property type="entry name" value="ATPase_P-typ_P_site"/>
</dbReference>
<feature type="transmembrane region" description="Helical" evidence="8">
    <location>
        <begin position="1472"/>
        <end position="1490"/>
    </location>
</feature>
<evidence type="ECO:0000259" key="9">
    <source>
        <dbReference type="Pfam" id="PF16209"/>
    </source>
</evidence>
<comment type="subcellular location">
    <subcellularLocation>
        <location evidence="1">Membrane</location>
        <topology evidence="1">Multi-pass membrane protein</topology>
    </subcellularLocation>
</comment>
<keyword evidence="6 8" id="KW-0472">Membrane</keyword>
<evidence type="ECO:0000256" key="2">
    <source>
        <dbReference type="ARBA" id="ARBA00022692"/>
    </source>
</evidence>
<dbReference type="GO" id="GO:0005524">
    <property type="term" value="F:ATP binding"/>
    <property type="evidence" value="ECO:0007669"/>
    <property type="project" value="InterPro"/>
</dbReference>
<feature type="region of interest" description="Disordered" evidence="7">
    <location>
        <begin position="1"/>
        <end position="20"/>
    </location>
</feature>
<feature type="region of interest" description="Disordered" evidence="7">
    <location>
        <begin position="1116"/>
        <end position="1159"/>
    </location>
</feature>
<feature type="transmembrane region" description="Helical" evidence="8">
    <location>
        <begin position="57"/>
        <end position="76"/>
    </location>
</feature>
<evidence type="ECO:0008006" key="12">
    <source>
        <dbReference type="Google" id="ProtNLM"/>
    </source>
</evidence>
<dbReference type="PANTHER" id="PTHR24092:SF218">
    <property type="entry name" value="PHOSPHOLIPID-TRANSPORTING ATPASE"/>
    <property type="match status" value="1"/>
</dbReference>
<dbReference type="InterPro" id="IPR023299">
    <property type="entry name" value="ATPase_P-typ_cyto_dom_N"/>
</dbReference>
<evidence type="ECO:0000313" key="11">
    <source>
        <dbReference type="EMBL" id="CAD9611387.1"/>
    </source>
</evidence>
<feature type="domain" description="P-type ATPase C-terminal" evidence="10">
    <location>
        <begin position="1358"/>
        <end position="1651"/>
    </location>
</feature>
<dbReference type="Gene3D" id="2.70.150.10">
    <property type="entry name" value="Calcium-transporting ATPase, cytoplasmic transduction domain A"/>
    <property type="match status" value="1"/>
</dbReference>
<name>A0A7S2LQD1_9STRA</name>
<keyword evidence="5 8" id="KW-1133">Transmembrane helix</keyword>
<evidence type="ECO:0000256" key="8">
    <source>
        <dbReference type="SAM" id="Phobius"/>
    </source>
</evidence>
<dbReference type="SUPFAM" id="SSF56784">
    <property type="entry name" value="HAD-like"/>
    <property type="match status" value="1"/>
</dbReference>
<feature type="transmembrane region" description="Helical" evidence="8">
    <location>
        <begin position="497"/>
        <end position="517"/>
    </location>
</feature>
<dbReference type="InterPro" id="IPR023298">
    <property type="entry name" value="ATPase_P-typ_TM_dom_sf"/>
</dbReference>
<keyword evidence="2 8" id="KW-0812">Transmembrane</keyword>
<dbReference type="PROSITE" id="PS00154">
    <property type="entry name" value="ATPASE_E1_E2"/>
    <property type="match status" value="1"/>
</dbReference>
<evidence type="ECO:0000256" key="5">
    <source>
        <dbReference type="ARBA" id="ARBA00022989"/>
    </source>
</evidence>
<gene>
    <name evidence="11" type="ORF">SMAR0320_LOCUS13903</name>
</gene>
<dbReference type="Gene3D" id="3.40.1110.10">
    <property type="entry name" value="Calcium-transporting ATPase, cytoplasmic domain N"/>
    <property type="match status" value="2"/>
</dbReference>
<feature type="transmembrane region" description="Helical" evidence="8">
    <location>
        <begin position="1575"/>
        <end position="1598"/>
    </location>
</feature>
<feature type="transmembrane region" description="Helical" evidence="8">
    <location>
        <begin position="1421"/>
        <end position="1442"/>
    </location>
</feature>
<dbReference type="GO" id="GO:0016887">
    <property type="term" value="F:ATP hydrolysis activity"/>
    <property type="evidence" value="ECO:0007669"/>
    <property type="project" value="InterPro"/>
</dbReference>
<evidence type="ECO:0000259" key="10">
    <source>
        <dbReference type="Pfam" id="PF16212"/>
    </source>
</evidence>
<keyword evidence="3" id="KW-0479">Metal-binding</keyword>
<dbReference type="PANTHER" id="PTHR24092">
    <property type="entry name" value="PROBABLE PHOSPHOLIPID-TRANSPORTING ATPASE"/>
    <property type="match status" value="1"/>
</dbReference>
<feature type="compositionally biased region" description="Basic and acidic residues" evidence="7">
    <location>
        <begin position="1138"/>
        <end position="1148"/>
    </location>
</feature>
<dbReference type="NCBIfam" id="TIGR01494">
    <property type="entry name" value="ATPase_P-type"/>
    <property type="match status" value="1"/>
</dbReference>
<evidence type="ECO:0000256" key="4">
    <source>
        <dbReference type="ARBA" id="ARBA00022842"/>
    </source>
</evidence>
<dbReference type="Pfam" id="PF16212">
    <property type="entry name" value="PhoLip_ATPase_C"/>
    <property type="match status" value="1"/>
</dbReference>
<dbReference type="SUPFAM" id="SSF81665">
    <property type="entry name" value="Calcium ATPase, transmembrane domain M"/>
    <property type="match status" value="1"/>
</dbReference>
<dbReference type="EMBL" id="HBGZ01019405">
    <property type="protein sequence ID" value="CAD9611387.1"/>
    <property type="molecule type" value="Transcribed_RNA"/>
</dbReference>
<feature type="transmembrane region" description="Helical" evidence="8">
    <location>
        <begin position="1618"/>
        <end position="1637"/>
    </location>
</feature>
<evidence type="ECO:0000256" key="7">
    <source>
        <dbReference type="SAM" id="MobiDB-lite"/>
    </source>
</evidence>
<dbReference type="InterPro" id="IPR001757">
    <property type="entry name" value="P_typ_ATPase"/>
</dbReference>
<keyword evidence="4" id="KW-0460">Magnesium</keyword>
<dbReference type="Pfam" id="PF16209">
    <property type="entry name" value="PhoLip_ATPase_N"/>
    <property type="match status" value="1"/>
</dbReference>
<organism evidence="11">
    <name type="scientific">Skeletonema marinoi</name>
    <dbReference type="NCBI Taxonomy" id="267567"/>
    <lineage>
        <taxon>Eukaryota</taxon>
        <taxon>Sar</taxon>
        <taxon>Stramenopiles</taxon>
        <taxon>Ochrophyta</taxon>
        <taxon>Bacillariophyta</taxon>
        <taxon>Coscinodiscophyceae</taxon>
        <taxon>Thalassiosirophycidae</taxon>
        <taxon>Thalassiosirales</taxon>
        <taxon>Skeletonemataceae</taxon>
        <taxon>Skeletonema</taxon>
        <taxon>Skeletonema marinoi-dohrnii complex</taxon>
    </lineage>
</organism>
<protein>
    <recommendedName>
        <fullName evidence="12">P-type phospholipid transporter</fullName>
    </recommendedName>
</protein>
<dbReference type="InterPro" id="IPR032631">
    <property type="entry name" value="P-type_ATPase_N"/>
</dbReference>
<dbReference type="InterPro" id="IPR008250">
    <property type="entry name" value="ATPase_P-typ_transduc_dom_A_sf"/>
</dbReference>
<feature type="transmembrane region" description="Helical" evidence="8">
    <location>
        <begin position="418"/>
        <end position="439"/>
    </location>
</feature>
<dbReference type="GO" id="GO:0140326">
    <property type="term" value="F:ATPase-coupled intramembrane lipid transporter activity"/>
    <property type="evidence" value="ECO:0007669"/>
    <property type="project" value="TreeGrafter"/>
</dbReference>
<proteinExistence type="predicted"/>
<dbReference type="GO" id="GO:0005886">
    <property type="term" value="C:plasma membrane"/>
    <property type="evidence" value="ECO:0007669"/>
    <property type="project" value="TreeGrafter"/>
</dbReference>
<reference evidence="11" key="1">
    <citation type="submission" date="2021-01" db="EMBL/GenBank/DDBJ databases">
        <authorList>
            <person name="Corre E."/>
            <person name="Pelletier E."/>
            <person name="Niang G."/>
            <person name="Scheremetjew M."/>
            <person name="Finn R."/>
            <person name="Kale V."/>
            <person name="Holt S."/>
            <person name="Cochrane G."/>
            <person name="Meng A."/>
            <person name="Brown T."/>
            <person name="Cohen L."/>
        </authorList>
    </citation>
    <scope>NUCLEOTIDE SEQUENCE</scope>
    <source>
        <strain evidence="11">SM1012Den-03</strain>
    </source>
</reference>
<dbReference type="GO" id="GO:0046872">
    <property type="term" value="F:metal ion binding"/>
    <property type="evidence" value="ECO:0007669"/>
    <property type="project" value="UniProtKB-KW"/>
</dbReference>
<dbReference type="InterPro" id="IPR036412">
    <property type="entry name" value="HAD-like_sf"/>
</dbReference>
<dbReference type="Gene3D" id="3.40.50.1000">
    <property type="entry name" value="HAD superfamily/HAD-like"/>
    <property type="match status" value="3"/>
</dbReference>
<dbReference type="Pfam" id="PF13246">
    <property type="entry name" value="Cation_ATPase"/>
    <property type="match status" value="1"/>
</dbReference>
<accession>A0A7S2LQD1</accession>
<evidence type="ECO:0000256" key="6">
    <source>
        <dbReference type="ARBA" id="ARBA00023136"/>
    </source>
</evidence>
<evidence type="ECO:0000256" key="3">
    <source>
        <dbReference type="ARBA" id="ARBA00022723"/>
    </source>
</evidence>
<sequence length="1668" mass="185036">MGLRKKDNEGEESRTVDFGRQECNPPFADNSVKTSKYSWISFFPLAIREQFRRNGNIYFACVGILMFVGYYSPWFYSSVNPWTTLGPLAVVVSVSLAQEGYTDARRHVSDKTTNNHPCVVLRRAEEIDSNDRKNKRKNRVRDLKVNKGKDVEAKVGTTVVPIAFESVNRMKILTGDIVFVRNREMIPADLILLASANEGGSAYVETSSIDGETNLKLRSSPHLPAQGPDALAASSCDSLLGNDSGAESLKHAVQRIANMSLLGHVDGVGAVLNPKNADELPNGGSLSRGKSLANNISTRVLQSVFKGRRRDGGRQQSMMAVREGENVSYVTTLTSEPPNQHVNNYTGKLTLPPQSADSRSESAPLGAENLLLRGAVLRNTEWVIGVACFTGSDTKLVMNSVATPSKFSQLDMLINRTVLLVLGIMIASVCSLGVLSTVLNQRKIGTLWYAGFSTDPNVPWPYFNLGESSNLEPPAWKATTPNYLQNTFMFITMLSNFVPLSLYVSVEMITIMMMFYVGWDLNMYHAETDTPASARSTIVTDLGLVEYIFSDKTGTLTCNVMEFKRCSVDGNVFGMPVAKASPQRALSFNEKNEEIENEEFESARPLKRLLAAGTSAASAENVDQFASEKLTFNAEMFLRVMSICHTVVVEKDQVPDESDSNDASKEILQTESNVSTLSMLTPMKRAKAKATKARKKEKKDGSPEGFVYQAESPDEGALVAAASNEFGFQLLGRDSSGVHISCSCPSLLEDENIVEGMKDGTLTAKVLAGKTASNEVGENDITVDECCSPRKETWTILAVNKFDSDRKRMSVLVRSPPELGSVPMLFCKGADSAMMLDGVCEGVGLLEDLATSDVESDSEVQNAEFASLLGIQAHLGEFATEGLRTLVLGVKIMTEEKTEEWLAKYKEAATSIENRDKKMTDVAYEVETGLHIVGATAIEDKLQDGVPETISKLGKAGIKLWVLTGDKRETAIEIGYSTKVLSPKMHLTEVVDGPAQKVKTLIAMELMRHIKIGNLPAYQFSSLDHSEGSILKSIMWCFSVLGVWNRRCILAWNQFYLTQVKRMWLSKDNYKFEMEDLEEQREADKRKADPRVQRRKVRQLAREIIKEFWSDPNNAHLKKADDNDETSVVSDDPPAVFERAKSARESLQSRRGRKSSEEVPSAATIKKLALCNENIFDEEALSMRSYIPTSSTSKFDNRKRTIFERLFAVDKDVRHGQLVKHLNDDYNDALALDVEDQAGKEGIEEMLGVTEPGSPAHQTHFDPKSVRRGLILEGAALKHILNDPVLEEMLFAVASCSESVIACRVSPIQKALLLKMVRKYVEPTPTTLAIGDGANDVGMIQEAHVGIGISGLEGQQAVNSSDFAIAQFRYLEDLLLIHGRWNFMRMSKAVLFFFYKNAALVSTMMLYSVKCLHSGTTLYDSWVLSVFNFVGASLPVVFMAVFDRDLSRDYVMRNPEVYQSGPRKEYMSLRTFIRWVVICVVHVFTVYYFSAPPMQLGGGVTSAYKGLMGNFSSRRVVGDGEGGGIKIFGTTIFGNLVYVVTLKALLETRSIINGEFPTITCKKGKGEGWPSRMGYTWVGVSWFSVLFYIWFLYMYQLIGRSGPSSFFPFVFVTEHLLNMRSITWVLSILAPTIAIIFDVTGKVYSNIFYPTQSQIHAEIEAQERKKNK</sequence>
<dbReference type="InterPro" id="IPR023214">
    <property type="entry name" value="HAD_sf"/>
</dbReference>
<dbReference type="InterPro" id="IPR032630">
    <property type="entry name" value="P_typ_ATPase_c"/>
</dbReference>
<dbReference type="SUPFAM" id="SSF81653">
    <property type="entry name" value="Calcium ATPase, transduction domain A"/>
    <property type="match status" value="1"/>
</dbReference>
<evidence type="ECO:0000256" key="1">
    <source>
        <dbReference type="ARBA" id="ARBA00004141"/>
    </source>
</evidence>
<dbReference type="GO" id="GO:0045332">
    <property type="term" value="P:phospholipid translocation"/>
    <property type="evidence" value="ECO:0007669"/>
    <property type="project" value="TreeGrafter"/>
</dbReference>